<feature type="non-terminal residue" evidence="1">
    <location>
        <position position="1"/>
    </location>
</feature>
<dbReference type="EMBL" id="OW152827">
    <property type="protein sequence ID" value="CAH2043474.1"/>
    <property type="molecule type" value="Genomic_DNA"/>
</dbReference>
<gene>
    <name evidence="1" type="ORF">IPOD504_LOCUS4309</name>
</gene>
<dbReference type="Proteomes" id="UP000837857">
    <property type="component" value="Chromosome 15"/>
</dbReference>
<accession>A0ABN8HY85</accession>
<keyword evidence="2" id="KW-1185">Reference proteome</keyword>
<evidence type="ECO:0000313" key="1">
    <source>
        <dbReference type="EMBL" id="CAH2043474.1"/>
    </source>
</evidence>
<evidence type="ECO:0000313" key="2">
    <source>
        <dbReference type="Proteomes" id="UP000837857"/>
    </source>
</evidence>
<proteinExistence type="predicted"/>
<organism evidence="1 2">
    <name type="scientific">Iphiclides podalirius</name>
    <name type="common">scarce swallowtail</name>
    <dbReference type="NCBI Taxonomy" id="110791"/>
    <lineage>
        <taxon>Eukaryota</taxon>
        <taxon>Metazoa</taxon>
        <taxon>Ecdysozoa</taxon>
        <taxon>Arthropoda</taxon>
        <taxon>Hexapoda</taxon>
        <taxon>Insecta</taxon>
        <taxon>Pterygota</taxon>
        <taxon>Neoptera</taxon>
        <taxon>Endopterygota</taxon>
        <taxon>Lepidoptera</taxon>
        <taxon>Glossata</taxon>
        <taxon>Ditrysia</taxon>
        <taxon>Papilionoidea</taxon>
        <taxon>Papilionidae</taxon>
        <taxon>Papilioninae</taxon>
        <taxon>Iphiclides</taxon>
    </lineage>
</organism>
<reference evidence="1" key="1">
    <citation type="submission" date="2022-03" db="EMBL/GenBank/DDBJ databases">
        <authorList>
            <person name="Martin H S."/>
        </authorList>
    </citation>
    <scope>NUCLEOTIDE SEQUENCE</scope>
</reference>
<name>A0ABN8HY85_9NEOP</name>
<sequence>MCAYLLGFCGPAYPPGNWGVIPEAVELRRNSEWCYKEASDTATVLGCERSGRERASASPEATSQAPIYQPTLRYSAPRHKRQVSVPQGAAATEAGVQFAGCGSVSETWVRVREERRSREPEPTAKCYLC</sequence>
<protein>
    <submittedName>
        <fullName evidence="1">Uncharacterized protein</fullName>
    </submittedName>
</protein>